<protein>
    <recommendedName>
        <fullName evidence="3">ABM domain-containing protein</fullName>
    </recommendedName>
</protein>
<dbReference type="PANTHER" id="PTHR42052">
    <property type="entry name" value="ABM DOMAIN-CONTAINING PROTEIN"/>
    <property type="match status" value="1"/>
</dbReference>
<dbReference type="EMBL" id="KN847333">
    <property type="protein sequence ID" value="KIW46680.1"/>
    <property type="molecule type" value="Genomic_DNA"/>
</dbReference>
<name>A0A0D2DVN7_9EURO</name>
<evidence type="ECO:0008006" key="3">
    <source>
        <dbReference type="Google" id="ProtNLM"/>
    </source>
</evidence>
<reference evidence="1 2" key="1">
    <citation type="submission" date="2015-01" db="EMBL/GenBank/DDBJ databases">
        <title>The Genome Sequence of Exophiala oligosperma CBS72588.</title>
        <authorList>
            <consortium name="The Broad Institute Genomics Platform"/>
            <person name="Cuomo C."/>
            <person name="de Hoog S."/>
            <person name="Gorbushina A."/>
            <person name="Stielow B."/>
            <person name="Teixiera M."/>
            <person name="Abouelleil A."/>
            <person name="Chapman S.B."/>
            <person name="Priest M."/>
            <person name="Young S.K."/>
            <person name="Wortman J."/>
            <person name="Nusbaum C."/>
            <person name="Birren B."/>
        </authorList>
    </citation>
    <scope>NUCLEOTIDE SEQUENCE [LARGE SCALE GENOMIC DNA]</scope>
    <source>
        <strain evidence="1 2">CBS 72588</strain>
    </source>
</reference>
<dbReference type="Gene3D" id="3.30.70.100">
    <property type="match status" value="1"/>
</dbReference>
<dbReference type="Proteomes" id="UP000053342">
    <property type="component" value="Unassembled WGS sequence"/>
</dbReference>
<evidence type="ECO:0000313" key="2">
    <source>
        <dbReference type="Proteomes" id="UP000053342"/>
    </source>
</evidence>
<evidence type="ECO:0000313" key="1">
    <source>
        <dbReference type="EMBL" id="KIW46680.1"/>
    </source>
</evidence>
<gene>
    <name evidence="1" type="ORF">PV06_02331</name>
</gene>
<dbReference type="AlphaFoldDB" id="A0A0D2DVN7"/>
<dbReference type="PANTHER" id="PTHR42052:SF1">
    <property type="entry name" value="ABM DOMAIN-CONTAINING PROTEIN"/>
    <property type="match status" value="1"/>
</dbReference>
<dbReference type="SUPFAM" id="SSF54909">
    <property type="entry name" value="Dimeric alpha+beta barrel"/>
    <property type="match status" value="1"/>
</dbReference>
<keyword evidence="2" id="KW-1185">Reference proteome</keyword>
<dbReference type="OrthoDB" id="5359669at2759"/>
<proteinExistence type="predicted"/>
<dbReference type="VEuPathDB" id="FungiDB:PV06_02331"/>
<dbReference type="InterPro" id="IPR011008">
    <property type="entry name" value="Dimeric_a/b-barrel"/>
</dbReference>
<accession>A0A0D2DVN7</accession>
<dbReference type="RefSeq" id="XP_016266896.1">
    <property type="nucleotide sequence ID" value="XM_016402999.1"/>
</dbReference>
<sequence length="208" mass="23132">MPLIELAKVRLRPSIQTQTSTSSFNELWRSVLEIMTTKAGTPFQLYRSTSDATIYYLVGGWRTADEHIAFLSSPQAVEFAKAIGQYVSAEIVQHIEGDIDTLGAVRPKRLRVTLAKLHESEAIRWENQWKSRKGAGGWDRSASVQKDHQAFAKMGEVTDSPSAFGGNIEREMLNWVWIDDAASGDVFGKTSPTGTAKMKSFELEHVLG</sequence>
<dbReference type="GeneID" id="27354405"/>
<organism evidence="1 2">
    <name type="scientific">Exophiala oligosperma</name>
    <dbReference type="NCBI Taxonomy" id="215243"/>
    <lineage>
        <taxon>Eukaryota</taxon>
        <taxon>Fungi</taxon>
        <taxon>Dikarya</taxon>
        <taxon>Ascomycota</taxon>
        <taxon>Pezizomycotina</taxon>
        <taxon>Eurotiomycetes</taxon>
        <taxon>Chaetothyriomycetidae</taxon>
        <taxon>Chaetothyriales</taxon>
        <taxon>Herpotrichiellaceae</taxon>
        <taxon>Exophiala</taxon>
    </lineage>
</organism>
<dbReference type="HOGENOM" id="CLU_1245396_0_0_1"/>